<evidence type="ECO:0000256" key="1">
    <source>
        <dbReference type="SAM" id="Phobius"/>
    </source>
</evidence>
<gene>
    <name evidence="2" type="ORF">F4694_003699</name>
</gene>
<keyword evidence="1" id="KW-1133">Transmembrane helix</keyword>
<dbReference type="AlphaFoldDB" id="A0A852TFP4"/>
<keyword evidence="1" id="KW-0812">Transmembrane</keyword>
<accession>A0A852TFP4</accession>
<dbReference type="Proteomes" id="UP000548423">
    <property type="component" value="Unassembled WGS sequence"/>
</dbReference>
<proteinExistence type="predicted"/>
<organism evidence="2 3">
    <name type="scientific">Neobacillus niacini</name>
    <dbReference type="NCBI Taxonomy" id="86668"/>
    <lineage>
        <taxon>Bacteria</taxon>
        <taxon>Bacillati</taxon>
        <taxon>Bacillota</taxon>
        <taxon>Bacilli</taxon>
        <taxon>Bacillales</taxon>
        <taxon>Bacillaceae</taxon>
        <taxon>Neobacillus</taxon>
    </lineage>
</organism>
<protein>
    <submittedName>
        <fullName evidence="2">Uncharacterized protein</fullName>
    </submittedName>
</protein>
<name>A0A852TFP4_9BACI</name>
<sequence length="130" mass="15614">MKKKFIWSIIVFVFLIAFYDVMFRTKTVTNVGEDKNWLIKINASIVELNSSYRLEVQYKGNENIELVNFNIHPHYETGLPTLDENGYYLYECEDDCNYHDKDSKLLLFIIWMEKNHSVENMDFIELKKKK</sequence>
<keyword evidence="1" id="KW-0472">Membrane</keyword>
<feature type="transmembrane region" description="Helical" evidence="1">
    <location>
        <begin position="6"/>
        <end position="23"/>
    </location>
</feature>
<evidence type="ECO:0000313" key="3">
    <source>
        <dbReference type="Proteomes" id="UP000548423"/>
    </source>
</evidence>
<reference evidence="3" key="2">
    <citation type="submission" date="2020-08" db="EMBL/GenBank/DDBJ databases">
        <title>The Agave Microbiome: Exploring the role of microbial communities in plant adaptations to desert environments.</title>
        <authorList>
            <person name="Partida-Martinez L.P."/>
        </authorList>
    </citation>
    <scope>NUCLEOTIDE SEQUENCE [LARGE SCALE GENOMIC DNA]</scope>
    <source>
        <strain evidence="3">AT2.8</strain>
    </source>
</reference>
<dbReference type="EMBL" id="JACCBX010000007">
    <property type="protein sequence ID" value="NYE06919.1"/>
    <property type="molecule type" value="Genomic_DNA"/>
</dbReference>
<comment type="caution">
    <text evidence="2">The sequence shown here is derived from an EMBL/GenBank/DDBJ whole genome shotgun (WGS) entry which is preliminary data.</text>
</comment>
<reference evidence="3" key="1">
    <citation type="submission" date="2020-07" db="EMBL/GenBank/DDBJ databases">
        <authorList>
            <person name="Partida-Martinez L."/>
            <person name="Huntemann M."/>
            <person name="Clum A."/>
            <person name="Wang J."/>
            <person name="Palaniappan K."/>
            <person name="Ritter S."/>
            <person name="Chen I.-M."/>
            <person name="Stamatis D."/>
            <person name="Reddy T."/>
            <person name="O'Malley R."/>
            <person name="Daum C."/>
            <person name="Shapiro N."/>
            <person name="Ivanova N."/>
            <person name="Kyrpides N."/>
            <person name="Woyke T."/>
        </authorList>
    </citation>
    <scope>NUCLEOTIDE SEQUENCE [LARGE SCALE GENOMIC DNA]</scope>
    <source>
        <strain evidence="3">AT2.8</strain>
    </source>
</reference>
<evidence type="ECO:0000313" key="2">
    <source>
        <dbReference type="EMBL" id="NYE06919.1"/>
    </source>
</evidence>